<comment type="caution">
    <text evidence="1">The sequence shown here is derived from an EMBL/GenBank/DDBJ whole genome shotgun (WGS) entry which is preliminary data.</text>
</comment>
<sequence>MITTDTSVCIECGKRRIVVGTYKEKVGNSVVVYKETICPDSECQKKVEKILAKELEKRQQSAMNQKLRIAGRKTAKLQQIKSL</sequence>
<reference evidence="1 2" key="1">
    <citation type="journal article" date="2015" name="Nature">
        <title>rRNA introns, odd ribosomes, and small enigmatic genomes across a large radiation of phyla.</title>
        <authorList>
            <person name="Brown C.T."/>
            <person name="Hug L.A."/>
            <person name="Thomas B.C."/>
            <person name="Sharon I."/>
            <person name="Castelle C.J."/>
            <person name="Singh A."/>
            <person name="Wilkins M.J."/>
            <person name="Williams K.H."/>
            <person name="Banfield J.F."/>
        </authorList>
    </citation>
    <scope>NUCLEOTIDE SEQUENCE [LARGE SCALE GENOMIC DNA]</scope>
</reference>
<dbReference type="AlphaFoldDB" id="A0A837I6G1"/>
<name>A0A837I6G1_9BACT</name>
<dbReference type="EMBL" id="LCHK01000001">
    <property type="protein sequence ID" value="KKT33602.1"/>
    <property type="molecule type" value="Genomic_DNA"/>
</dbReference>
<dbReference type="Proteomes" id="UP000034012">
    <property type="component" value="Unassembled WGS sequence"/>
</dbReference>
<evidence type="ECO:0000313" key="2">
    <source>
        <dbReference type="Proteomes" id="UP000034012"/>
    </source>
</evidence>
<proteinExistence type="predicted"/>
<evidence type="ECO:0000313" key="1">
    <source>
        <dbReference type="EMBL" id="KKT33602.1"/>
    </source>
</evidence>
<accession>A0A837I6G1</accession>
<organism evidence="1 2">
    <name type="scientific">Candidatus Woesebacteria bacterium GW2011_GWB1_44_11</name>
    <dbReference type="NCBI Taxonomy" id="1618579"/>
    <lineage>
        <taxon>Bacteria</taxon>
        <taxon>Candidatus Woeseibacteriota</taxon>
    </lineage>
</organism>
<gene>
    <name evidence="1" type="ORF">UW20_C0001G0113</name>
</gene>
<protein>
    <submittedName>
        <fullName evidence="1">Uncharacterized protein</fullName>
    </submittedName>
</protein>